<dbReference type="PANTHER" id="PTHR34387">
    <property type="entry name" value="SLR1258 PROTEIN"/>
    <property type="match status" value="1"/>
</dbReference>
<dbReference type="Proteomes" id="UP000321917">
    <property type="component" value="Unassembled WGS sequence"/>
</dbReference>
<protein>
    <submittedName>
        <fullName evidence="3">DUF541 domain-containing protein</fullName>
    </submittedName>
</protein>
<dbReference type="Pfam" id="PF04402">
    <property type="entry name" value="SIMPL"/>
    <property type="match status" value="1"/>
</dbReference>
<comment type="caution">
    <text evidence="3">The sequence shown here is derived from an EMBL/GenBank/DDBJ whole genome shotgun (WGS) entry which is preliminary data.</text>
</comment>
<keyword evidence="1" id="KW-0812">Transmembrane</keyword>
<dbReference type="GO" id="GO:0006974">
    <property type="term" value="P:DNA damage response"/>
    <property type="evidence" value="ECO:0007669"/>
    <property type="project" value="TreeGrafter"/>
</dbReference>
<accession>A0A5C6QRE7</accession>
<dbReference type="InterPro" id="IPR007497">
    <property type="entry name" value="SIMPL/DUF541"/>
</dbReference>
<dbReference type="InterPro" id="IPR052022">
    <property type="entry name" value="26kDa_periplasmic_antigen"/>
</dbReference>
<evidence type="ECO:0000313" key="2">
    <source>
        <dbReference type="EMBL" id="TWX62593.1"/>
    </source>
</evidence>
<keyword evidence="4" id="KW-1185">Reference proteome</keyword>
<reference evidence="3 5" key="1">
    <citation type="submission" date="2019-07" db="EMBL/GenBank/DDBJ databases">
        <title>Genomes of sea-ice associated Colwellia species.</title>
        <authorList>
            <person name="Bowman J.P."/>
        </authorList>
    </citation>
    <scope>NUCLEOTIDE SEQUENCE [LARGE SCALE GENOMIC DNA]</scope>
    <source>
        <strain evidence="2 4">ACAM 607</strain>
        <strain evidence="3 5">IC036</strain>
    </source>
</reference>
<dbReference type="Gene3D" id="3.30.70.2970">
    <property type="entry name" value="Protein of unknown function (DUF541), domain 2"/>
    <property type="match status" value="1"/>
</dbReference>
<dbReference type="AlphaFoldDB" id="A0A5C6QRE7"/>
<proteinExistence type="predicted"/>
<dbReference type="EMBL" id="VOLR01000002">
    <property type="protein sequence ID" value="TWX62593.1"/>
    <property type="molecule type" value="Genomic_DNA"/>
</dbReference>
<feature type="transmembrane region" description="Helical" evidence="1">
    <location>
        <begin position="36"/>
        <end position="54"/>
    </location>
</feature>
<keyword evidence="1" id="KW-0472">Membrane</keyword>
<evidence type="ECO:0000313" key="5">
    <source>
        <dbReference type="Proteomes" id="UP000321917"/>
    </source>
</evidence>
<keyword evidence="1" id="KW-1133">Transmembrane helix</keyword>
<evidence type="ECO:0000256" key="1">
    <source>
        <dbReference type="SAM" id="Phobius"/>
    </source>
</evidence>
<sequence length="295" mass="32662">MQIKNNKNNLLNLLSRNRIVNKPFINNSLLRDKMKYLLVIIISLFSLCITAQQYPTQGIDVIGKGSASAKPDKFTFTVTISQRGNVASKAKALVDQKSQLVTQMYLSMGIAKSAIESARLELIPRYEIRANVPAIIVHQRLPNQEFFENNKAEAFINGNQSADNALTEQEKVYFEVSRTIKVTFSEFSRYDQLLDNVVKIGVSRISPLQTTIINAEALYQQALINALKNAHQKAITIAEQIGVTLGEISNLTESAYHTPSSYAMAGKSNAGFNSLVAENNVTAQVSVTFAIKTEK</sequence>
<evidence type="ECO:0000313" key="3">
    <source>
        <dbReference type="EMBL" id="TWX71504.1"/>
    </source>
</evidence>
<dbReference type="PANTHER" id="PTHR34387:SF2">
    <property type="entry name" value="SLR1258 PROTEIN"/>
    <property type="match status" value="1"/>
</dbReference>
<dbReference type="OrthoDB" id="6224332at2"/>
<organism evidence="3 5">
    <name type="scientific">Colwellia hornerae</name>
    <dbReference type="NCBI Taxonomy" id="89402"/>
    <lineage>
        <taxon>Bacteria</taxon>
        <taxon>Pseudomonadati</taxon>
        <taxon>Pseudomonadota</taxon>
        <taxon>Gammaproteobacteria</taxon>
        <taxon>Alteromonadales</taxon>
        <taxon>Colwelliaceae</taxon>
        <taxon>Colwellia</taxon>
    </lineage>
</organism>
<dbReference type="Gene3D" id="3.30.110.170">
    <property type="entry name" value="Protein of unknown function (DUF541), domain 1"/>
    <property type="match status" value="1"/>
</dbReference>
<gene>
    <name evidence="2" type="ORF">ESZ26_01820</name>
    <name evidence="3" type="ORF">ESZ27_01430</name>
</gene>
<name>A0A5C6QRE7_9GAMM</name>
<evidence type="ECO:0000313" key="4">
    <source>
        <dbReference type="Proteomes" id="UP000321525"/>
    </source>
</evidence>
<dbReference type="EMBL" id="VOLQ01000002">
    <property type="protein sequence ID" value="TWX71504.1"/>
    <property type="molecule type" value="Genomic_DNA"/>
</dbReference>
<dbReference type="Proteomes" id="UP000321525">
    <property type="component" value="Unassembled WGS sequence"/>
</dbReference>